<feature type="compositionally biased region" description="Polar residues" evidence="1">
    <location>
        <begin position="1"/>
        <end position="11"/>
    </location>
</feature>
<feature type="region of interest" description="Disordered" evidence="1">
    <location>
        <begin position="1"/>
        <end position="45"/>
    </location>
</feature>
<organism evidence="2 3">
    <name type="scientific">Endozoicomonas elysicola</name>
    <dbReference type="NCBI Taxonomy" id="305900"/>
    <lineage>
        <taxon>Bacteria</taxon>
        <taxon>Pseudomonadati</taxon>
        <taxon>Pseudomonadota</taxon>
        <taxon>Gammaproteobacteria</taxon>
        <taxon>Oceanospirillales</taxon>
        <taxon>Endozoicomonadaceae</taxon>
        <taxon>Endozoicomonas</taxon>
    </lineage>
</organism>
<protein>
    <submittedName>
        <fullName evidence="2">Uncharacterized protein</fullName>
    </submittedName>
</protein>
<name>A0A081KAM6_9GAMM</name>
<keyword evidence="3" id="KW-1185">Reference proteome</keyword>
<evidence type="ECO:0000313" key="2">
    <source>
        <dbReference type="EMBL" id="KEI71202.1"/>
    </source>
</evidence>
<comment type="caution">
    <text evidence="2">The sequence shown here is derived from an EMBL/GenBank/DDBJ whole genome shotgun (WGS) entry which is preliminary data.</text>
</comment>
<dbReference type="AlphaFoldDB" id="A0A081KAM6"/>
<proteinExistence type="predicted"/>
<gene>
    <name evidence="2" type="ORF">GV64_11020</name>
</gene>
<sequence>MGSGNPDSASPWQGEWGSLSIADDTLVPSGSRGNDKGTGASDTAFSEAPVPCEVFSTVNVVASCSTSGICSSRVEVFDPPSSTENAVL</sequence>
<evidence type="ECO:0000313" key="3">
    <source>
        <dbReference type="Proteomes" id="UP000027997"/>
    </source>
</evidence>
<dbReference type="Proteomes" id="UP000027997">
    <property type="component" value="Unassembled WGS sequence"/>
</dbReference>
<reference evidence="2 3" key="1">
    <citation type="submission" date="2014-06" db="EMBL/GenBank/DDBJ databases">
        <title>Whole Genome Sequences of Three Symbiotic Endozoicomonas Bacteria.</title>
        <authorList>
            <person name="Neave M.J."/>
            <person name="Apprill A."/>
            <person name="Voolstra C.R."/>
        </authorList>
    </citation>
    <scope>NUCLEOTIDE SEQUENCE [LARGE SCALE GENOMIC DNA]</scope>
    <source>
        <strain evidence="2 3">DSM 22380</strain>
    </source>
</reference>
<accession>A0A081KAM6</accession>
<evidence type="ECO:0000256" key="1">
    <source>
        <dbReference type="SAM" id="MobiDB-lite"/>
    </source>
</evidence>
<dbReference type="EMBL" id="JOJP01000001">
    <property type="protein sequence ID" value="KEI71202.1"/>
    <property type="molecule type" value="Genomic_DNA"/>
</dbReference>